<keyword evidence="3" id="KW-1185">Reference proteome</keyword>
<protein>
    <submittedName>
        <fullName evidence="2">3-oxoadipate enol-lactonase</fullName>
    </submittedName>
</protein>
<dbReference type="AlphaFoldDB" id="A0A511M9C3"/>
<evidence type="ECO:0000259" key="1">
    <source>
        <dbReference type="Pfam" id="PF00561"/>
    </source>
</evidence>
<comment type="caution">
    <text evidence="2">The sequence shown here is derived from an EMBL/GenBank/DDBJ whole genome shotgun (WGS) entry which is preliminary data.</text>
</comment>
<gene>
    <name evidence="2" type="primary">pcaD</name>
    <name evidence="2" type="ORF">NN4_13360</name>
</gene>
<dbReference type="Gene3D" id="3.40.50.1820">
    <property type="entry name" value="alpha/beta hydrolase"/>
    <property type="match status" value="1"/>
</dbReference>
<sequence>MTTYGDSLGDSAKTRQRLRCQAHRCVIPVSVDAIPEEQDVPMLSTIIRTIDVRGVPIGYTDTGDPNGRSDGPVIVFGHSLLFGGWMFRAQIDALREHYRCIAIDWRGQGGTQPTPDGYDMDTLTIDAVGLIRALRLAPVHWVGIGMGGCVGQRVAARHGELLRSLTLLDTSADPEDPSRIGRYTRLAWAMRFLGVDAVRGKLARLLFGPAFLADPAAADTVAEWAQRLDRVDSVGTRRAILGVIGRDPADREVTAITAPTLVAVGGDDVVTPIRAASRLAELIPKARFEIIENAGHCCVLEQAAVVTALIQDFLADADDRG</sequence>
<evidence type="ECO:0000313" key="3">
    <source>
        <dbReference type="Proteomes" id="UP000321424"/>
    </source>
</evidence>
<dbReference type="Proteomes" id="UP000321424">
    <property type="component" value="Unassembled WGS sequence"/>
</dbReference>
<dbReference type="EMBL" id="BJXA01000005">
    <property type="protein sequence ID" value="GEM36817.1"/>
    <property type="molecule type" value="Genomic_DNA"/>
</dbReference>
<dbReference type="InterPro" id="IPR050266">
    <property type="entry name" value="AB_hydrolase_sf"/>
</dbReference>
<organism evidence="2 3">
    <name type="scientific">Nocardia ninae NBRC 108245</name>
    <dbReference type="NCBI Taxonomy" id="1210091"/>
    <lineage>
        <taxon>Bacteria</taxon>
        <taxon>Bacillati</taxon>
        <taxon>Actinomycetota</taxon>
        <taxon>Actinomycetes</taxon>
        <taxon>Mycobacteriales</taxon>
        <taxon>Nocardiaceae</taxon>
        <taxon>Nocardia</taxon>
    </lineage>
</organism>
<reference evidence="2 3" key="1">
    <citation type="submission" date="2019-07" db="EMBL/GenBank/DDBJ databases">
        <title>Whole genome shotgun sequence of Nocardia ninae NBRC 108245.</title>
        <authorList>
            <person name="Hosoyama A."/>
            <person name="Uohara A."/>
            <person name="Ohji S."/>
            <person name="Ichikawa N."/>
        </authorList>
    </citation>
    <scope>NUCLEOTIDE SEQUENCE [LARGE SCALE GENOMIC DNA]</scope>
    <source>
        <strain evidence="2 3">NBRC 108245</strain>
    </source>
</reference>
<dbReference type="SUPFAM" id="SSF53474">
    <property type="entry name" value="alpha/beta-Hydrolases"/>
    <property type="match status" value="1"/>
</dbReference>
<dbReference type="GO" id="GO:0003824">
    <property type="term" value="F:catalytic activity"/>
    <property type="evidence" value="ECO:0007669"/>
    <property type="project" value="UniProtKB-ARBA"/>
</dbReference>
<feature type="domain" description="AB hydrolase-1" evidence="1">
    <location>
        <begin position="72"/>
        <end position="301"/>
    </location>
</feature>
<dbReference type="InterPro" id="IPR000073">
    <property type="entry name" value="AB_hydrolase_1"/>
</dbReference>
<dbReference type="InterPro" id="IPR029058">
    <property type="entry name" value="AB_hydrolase_fold"/>
</dbReference>
<accession>A0A511M9C3</accession>
<dbReference type="PANTHER" id="PTHR43798">
    <property type="entry name" value="MONOACYLGLYCEROL LIPASE"/>
    <property type="match status" value="1"/>
</dbReference>
<name>A0A511M9C3_9NOCA</name>
<dbReference type="PRINTS" id="PR00111">
    <property type="entry name" value="ABHYDROLASE"/>
</dbReference>
<evidence type="ECO:0000313" key="2">
    <source>
        <dbReference type="EMBL" id="GEM36817.1"/>
    </source>
</evidence>
<dbReference type="Pfam" id="PF00561">
    <property type="entry name" value="Abhydrolase_1"/>
    <property type="match status" value="1"/>
</dbReference>
<proteinExistence type="predicted"/>